<evidence type="ECO:0000256" key="8">
    <source>
        <dbReference type="SAM" id="MobiDB-lite"/>
    </source>
</evidence>
<dbReference type="Pfam" id="PF07690">
    <property type="entry name" value="MFS_1"/>
    <property type="match status" value="1"/>
</dbReference>
<keyword evidence="4 9" id="KW-0812">Transmembrane</keyword>
<dbReference type="PANTHER" id="PTHR23501:SF87">
    <property type="entry name" value="SIDEROPHORE IRON TRANSPORTER 2"/>
    <property type="match status" value="1"/>
</dbReference>
<dbReference type="GO" id="GO:0005886">
    <property type="term" value="C:plasma membrane"/>
    <property type="evidence" value="ECO:0007669"/>
    <property type="project" value="TreeGrafter"/>
</dbReference>
<keyword evidence="6" id="KW-0406">Ion transport</keyword>
<dbReference type="SUPFAM" id="SSF103473">
    <property type="entry name" value="MFS general substrate transporter"/>
    <property type="match status" value="1"/>
</dbReference>
<proteinExistence type="inferred from homology"/>
<keyword evidence="3" id="KW-0813">Transport</keyword>
<evidence type="ECO:0000256" key="5">
    <source>
        <dbReference type="ARBA" id="ARBA00022989"/>
    </source>
</evidence>
<feature type="transmembrane region" description="Helical" evidence="9">
    <location>
        <begin position="205"/>
        <end position="225"/>
    </location>
</feature>
<evidence type="ECO:0000256" key="3">
    <source>
        <dbReference type="ARBA" id="ARBA00022448"/>
    </source>
</evidence>
<feature type="transmembrane region" description="Helical" evidence="9">
    <location>
        <begin position="49"/>
        <end position="73"/>
    </location>
</feature>
<evidence type="ECO:0000256" key="9">
    <source>
        <dbReference type="SAM" id="Phobius"/>
    </source>
</evidence>
<protein>
    <submittedName>
        <fullName evidence="11">MFS general substrate transporter</fullName>
    </submittedName>
</protein>
<dbReference type="Proteomes" id="UP000246991">
    <property type="component" value="Unassembled WGS sequence"/>
</dbReference>
<evidence type="ECO:0000256" key="2">
    <source>
        <dbReference type="ARBA" id="ARBA00008335"/>
    </source>
</evidence>
<feature type="transmembrane region" description="Helical" evidence="9">
    <location>
        <begin position="110"/>
        <end position="129"/>
    </location>
</feature>
<comment type="subcellular location">
    <subcellularLocation>
        <location evidence="1">Membrane</location>
        <topology evidence="1">Multi-pass membrane protein</topology>
    </subcellularLocation>
</comment>
<comment type="caution">
    <text evidence="11">The sequence shown here is derived from an EMBL/GenBank/DDBJ whole genome shotgun (WGS) entry which is preliminary data.</text>
</comment>
<dbReference type="OrthoDB" id="2241241at2759"/>
<dbReference type="EMBL" id="PYWC01000019">
    <property type="protein sequence ID" value="PWW77867.1"/>
    <property type="molecule type" value="Genomic_DNA"/>
</dbReference>
<dbReference type="STRING" id="42249.A0A317SWG1"/>
<feature type="transmembrane region" description="Helical" evidence="9">
    <location>
        <begin position="426"/>
        <end position="446"/>
    </location>
</feature>
<dbReference type="AlphaFoldDB" id="A0A317SWG1"/>
<dbReference type="FunFam" id="1.20.1250.20:FF:000197">
    <property type="entry name" value="Siderophore iron transporter 1"/>
    <property type="match status" value="1"/>
</dbReference>
<evidence type="ECO:0000256" key="6">
    <source>
        <dbReference type="ARBA" id="ARBA00023065"/>
    </source>
</evidence>
<feature type="transmembrane region" description="Helical" evidence="9">
    <location>
        <begin position="366"/>
        <end position="388"/>
    </location>
</feature>
<feature type="transmembrane region" description="Helical" evidence="9">
    <location>
        <begin position="536"/>
        <end position="558"/>
    </location>
</feature>
<dbReference type="InterPro" id="IPR020846">
    <property type="entry name" value="MFS_dom"/>
</dbReference>
<name>A0A317SWG1_9PEZI</name>
<dbReference type="Gene3D" id="1.20.1250.20">
    <property type="entry name" value="MFS general substrate transporter like domains"/>
    <property type="match status" value="2"/>
</dbReference>
<sequence>MKSTDLESTFPCSDGNDTVSSSGSEGVILQTGVQRVEAVAKTWTRKALYVAYAGIFLMAFCTSVDIQVTSLLAFYATSSFSSHSLLSTVGVVGSVLMAVVQPPMAKVADVFGRTEAFAISMLLYILGYIQMAASENISTYASAQIFYAAGSTGLRILQQIFIADTSDLLNRALLSSLPDTPFLITVWVGPEIAEHFTTGPWRWGYAIWAIITPVLSLPLFISLWVNQRKAAEAGLLPEYPWKSRGVTNFLKSLWTELDVMGVLLLVAAFSLLLVPLTLGGQAVGKWKNPSIIAAIVIGGVCLILFPLWEMWKKAAPTPLLTLRLFKNRTVIAGCVLGFFYFMAYYLSLQPYFYSYLMVARNTSSKAAGHITLTFSFTATVSSVVISLVIKYTKHYKYCMIGGILIYMLGIGLMLRYRNINASNAQVIWTQIIVGIGGGMLNVPAQLGVQAASLHQEVAAATALFLTIVSIGGAVGSAVSGAIWSHNIQNKLMLYLPETAKENMTLIYGSAITATSYPMGSPERTAIIRSYDETMRILLIVAVCVCIPMLPAGLCMTNYKLDEVDQRVEGVVFGSSGKKGARSDSGTAEVERKE</sequence>
<reference evidence="11 12" key="1">
    <citation type="submission" date="2018-03" db="EMBL/GenBank/DDBJ databases">
        <title>Genomes of Pezizomycetes fungi and the evolution of truffles.</title>
        <authorList>
            <person name="Murat C."/>
            <person name="Payen T."/>
            <person name="Noel B."/>
            <person name="Kuo A."/>
            <person name="Martin F.M."/>
        </authorList>
    </citation>
    <scope>NUCLEOTIDE SEQUENCE [LARGE SCALE GENOMIC DNA]</scope>
    <source>
        <strain evidence="11">091103-1</strain>
    </source>
</reference>
<feature type="transmembrane region" description="Helical" evidence="9">
    <location>
        <begin position="259"/>
        <end position="278"/>
    </location>
</feature>
<dbReference type="PROSITE" id="PS50850">
    <property type="entry name" value="MFS"/>
    <property type="match status" value="1"/>
</dbReference>
<evidence type="ECO:0000313" key="11">
    <source>
        <dbReference type="EMBL" id="PWW77867.1"/>
    </source>
</evidence>
<feature type="transmembrane region" description="Helical" evidence="9">
    <location>
        <begin position="394"/>
        <end position="414"/>
    </location>
</feature>
<keyword evidence="12" id="KW-1185">Reference proteome</keyword>
<dbReference type="GO" id="GO:0015343">
    <property type="term" value="F:siderophore-iron transmembrane transporter activity"/>
    <property type="evidence" value="ECO:0007669"/>
    <property type="project" value="TreeGrafter"/>
</dbReference>
<evidence type="ECO:0000259" key="10">
    <source>
        <dbReference type="PROSITE" id="PS50850"/>
    </source>
</evidence>
<dbReference type="PANTHER" id="PTHR23501">
    <property type="entry name" value="MAJOR FACILITATOR SUPERFAMILY"/>
    <property type="match status" value="1"/>
</dbReference>
<gene>
    <name evidence="11" type="ORF">C7212DRAFT_292445</name>
</gene>
<comment type="similarity">
    <text evidence="2">Belongs to the major facilitator superfamily.</text>
</comment>
<organism evidence="11 12">
    <name type="scientific">Tuber magnatum</name>
    <name type="common">white Piedmont truffle</name>
    <dbReference type="NCBI Taxonomy" id="42249"/>
    <lineage>
        <taxon>Eukaryota</taxon>
        <taxon>Fungi</taxon>
        <taxon>Dikarya</taxon>
        <taxon>Ascomycota</taxon>
        <taxon>Pezizomycotina</taxon>
        <taxon>Pezizomycetes</taxon>
        <taxon>Pezizales</taxon>
        <taxon>Tuberaceae</taxon>
        <taxon>Tuber</taxon>
    </lineage>
</organism>
<keyword evidence="5 9" id="KW-1133">Transmembrane helix</keyword>
<evidence type="ECO:0000313" key="12">
    <source>
        <dbReference type="Proteomes" id="UP000246991"/>
    </source>
</evidence>
<evidence type="ECO:0000256" key="1">
    <source>
        <dbReference type="ARBA" id="ARBA00004141"/>
    </source>
</evidence>
<evidence type="ECO:0000256" key="4">
    <source>
        <dbReference type="ARBA" id="ARBA00022692"/>
    </source>
</evidence>
<feature type="transmembrane region" description="Helical" evidence="9">
    <location>
        <begin position="328"/>
        <end position="346"/>
    </location>
</feature>
<keyword evidence="7 9" id="KW-0472">Membrane</keyword>
<feature type="domain" description="Major facilitator superfamily (MFS) profile" evidence="10">
    <location>
        <begin position="47"/>
        <end position="559"/>
    </location>
</feature>
<feature type="transmembrane region" description="Helical" evidence="9">
    <location>
        <begin position="290"/>
        <end position="308"/>
    </location>
</feature>
<evidence type="ECO:0000256" key="7">
    <source>
        <dbReference type="ARBA" id="ARBA00023136"/>
    </source>
</evidence>
<dbReference type="InterPro" id="IPR011701">
    <property type="entry name" value="MFS"/>
</dbReference>
<accession>A0A317SWG1</accession>
<dbReference type="InterPro" id="IPR036259">
    <property type="entry name" value="MFS_trans_sf"/>
</dbReference>
<feature type="transmembrane region" description="Helical" evidence="9">
    <location>
        <begin position="458"/>
        <end position="483"/>
    </location>
</feature>
<feature type="region of interest" description="Disordered" evidence="8">
    <location>
        <begin position="1"/>
        <end position="23"/>
    </location>
</feature>
<feature type="transmembrane region" description="Helical" evidence="9">
    <location>
        <begin position="85"/>
        <end position="104"/>
    </location>
</feature>